<evidence type="ECO:0000256" key="2">
    <source>
        <dbReference type="ARBA" id="ARBA00010868"/>
    </source>
</evidence>
<dbReference type="GO" id="GO:0070098">
    <property type="term" value="P:chemokine-mediated signaling pathway"/>
    <property type="evidence" value="ECO:0000318"/>
    <property type="project" value="GO_Central"/>
</dbReference>
<dbReference type="GO" id="GO:0016004">
    <property type="term" value="F:phospholipase activator activity"/>
    <property type="evidence" value="ECO:0007669"/>
    <property type="project" value="Ensembl"/>
</dbReference>
<evidence type="ECO:0000256" key="8">
    <source>
        <dbReference type="ARBA" id="ARBA00042689"/>
    </source>
</evidence>
<dbReference type="GO" id="GO:0061844">
    <property type="term" value="P:antimicrobial humoral immune response mediated by antimicrobial peptide"/>
    <property type="evidence" value="ECO:0000318"/>
    <property type="project" value="GO_Central"/>
</dbReference>
<dbReference type="GO" id="GO:0005615">
    <property type="term" value="C:extracellular space"/>
    <property type="evidence" value="ECO:0000318"/>
    <property type="project" value="GO_Central"/>
</dbReference>
<dbReference type="Ensembl" id="ENSMODT00000024288.3">
    <property type="protein sequence ID" value="ENSMODP00000023864.2"/>
    <property type="gene ID" value="ENSMODG00000019121.3"/>
</dbReference>
<accession>F7EV62</accession>
<dbReference type="GO" id="GO:0007159">
    <property type="term" value="P:leukocyte cell-cell adhesion"/>
    <property type="evidence" value="ECO:0007669"/>
    <property type="project" value="Ensembl"/>
</dbReference>
<dbReference type="GO" id="GO:0045071">
    <property type="term" value="P:negative regulation of viral genome replication"/>
    <property type="evidence" value="ECO:0007669"/>
    <property type="project" value="Ensembl"/>
</dbReference>
<dbReference type="GO" id="GO:0009636">
    <property type="term" value="P:response to toxic substance"/>
    <property type="evidence" value="ECO:0007669"/>
    <property type="project" value="Ensembl"/>
</dbReference>
<dbReference type="GO" id="GO:0048245">
    <property type="term" value="P:eosinophil chemotaxis"/>
    <property type="evidence" value="ECO:0000318"/>
    <property type="project" value="GO_Central"/>
</dbReference>
<reference evidence="12 13" key="1">
    <citation type="journal article" date="2007" name="Nature">
        <title>Genome of the marsupial Monodelphis domestica reveals innovation in non-coding sequences.</title>
        <authorList>
            <person name="Mikkelsen T.S."/>
            <person name="Wakefield M.J."/>
            <person name="Aken B."/>
            <person name="Amemiya C.T."/>
            <person name="Chang J.L."/>
            <person name="Duke S."/>
            <person name="Garber M."/>
            <person name="Gentles A.J."/>
            <person name="Goodstadt L."/>
            <person name="Heger A."/>
            <person name="Jurka J."/>
            <person name="Kamal M."/>
            <person name="Mauceli E."/>
            <person name="Searle S.M."/>
            <person name="Sharpe T."/>
            <person name="Baker M.L."/>
            <person name="Batzer M.A."/>
            <person name="Benos P.V."/>
            <person name="Belov K."/>
            <person name="Clamp M."/>
            <person name="Cook A."/>
            <person name="Cuff J."/>
            <person name="Das R."/>
            <person name="Davidow L."/>
            <person name="Deakin J.E."/>
            <person name="Fazzari M.J."/>
            <person name="Glass J.L."/>
            <person name="Grabherr M."/>
            <person name="Greally J.M."/>
            <person name="Gu W."/>
            <person name="Hore T.A."/>
            <person name="Huttley G.A."/>
            <person name="Kleber M."/>
            <person name="Jirtle R.L."/>
            <person name="Koina E."/>
            <person name="Lee J.T."/>
            <person name="Mahony S."/>
            <person name="Marra M.A."/>
            <person name="Miller R.D."/>
            <person name="Nicholls R.D."/>
            <person name="Oda M."/>
            <person name="Papenfuss A.T."/>
            <person name="Parra Z.E."/>
            <person name="Pollock D.D."/>
            <person name="Ray D.A."/>
            <person name="Schein J.E."/>
            <person name="Speed T.P."/>
            <person name="Thompson K."/>
            <person name="VandeBerg J.L."/>
            <person name="Wade C.M."/>
            <person name="Walker J.A."/>
            <person name="Waters P.D."/>
            <person name="Webber C."/>
            <person name="Weidman J.R."/>
            <person name="Xie X."/>
            <person name="Zody M.C."/>
            <person name="Baldwin J."/>
            <person name="Abdouelleil A."/>
            <person name="Abdulkadir J."/>
            <person name="Abebe A."/>
            <person name="Abera B."/>
            <person name="Abreu J."/>
            <person name="Acer S.C."/>
            <person name="Aftuck L."/>
            <person name="Alexander A."/>
            <person name="An P."/>
            <person name="Anderson E."/>
            <person name="Anderson S."/>
            <person name="Arachi H."/>
            <person name="Azer M."/>
            <person name="Bachantsang P."/>
            <person name="Barry A."/>
            <person name="Bayul T."/>
            <person name="Berlin A."/>
            <person name="Bessette D."/>
            <person name="Bloom T."/>
            <person name="Bloom T."/>
            <person name="Boguslavskiy L."/>
            <person name="Bonnet C."/>
            <person name="Boukhgalter B."/>
            <person name="Bourzgui I."/>
            <person name="Brown A."/>
            <person name="Cahill P."/>
            <person name="Channer S."/>
            <person name="Cheshatsang Y."/>
            <person name="Chuda L."/>
            <person name="Citroen M."/>
            <person name="Collymore A."/>
            <person name="Cooke P."/>
            <person name="Costello M."/>
            <person name="D'Aco K."/>
            <person name="Daza R."/>
            <person name="De Haan G."/>
            <person name="DeGray S."/>
            <person name="DeMaso C."/>
            <person name="Dhargay N."/>
            <person name="Dooley K."/>
            <person name="Dooley E."/>
            <person name="Doricent M."/>
            <person name="Dorje P."/>
            <person name="Dorjee K."/>
            <person name="Dupes A."/>
            <person name="Elong R."/>
            <person name="Falk J."/>
            <person name="Farina A."/>
            <person name="Faro S."/>
            <person name="Ferguson D."/>
            <person name="Fisher S."/>
            <person name="Foley C.D."/>
            <person name="Franke A."/>
            <person name="Friedrich D."/>
            <person name="Gadbois L."/>
            <person name="Gearin G."/>
            <person name="Gearin C.R."/>
            <person name="Giannoukos G."/>
            <person name="Goode T."/>
            <person name="Graham J."/>
            <person name="Grandbois E."/>
            <person name="Grewal S."/>
            <person name="Gyaltsen K."/>
            <person name="Hafez N."/>
            <person name="Hagos B."/>
            <person name="Hall J."/>
            <person name="Henson C."/>
            <person name="Hollinger A."/>
            <person name="Honan T."/>
            <person name="Huard M.D."/>
            <person name="Hughes L."/>
            <person name="Hurhula B."/>
            <person name="Husby M.E."/>
            <person name="Kamat A."/>
            <person name="Kanga B."/>
            <person name="Kashin S."/>
            <person name="Khazanovich D."/>
            <person name="Kisner P."/>
            <person name="Lance K."/>
            <person name="Lara M."/>
            <person name="Lee W."/>
            <person name="Lennon N."/>
            <person name="Letendre F."/>
            <person name="LeVine R."/>
            <person name="Lipovsky A."/>
            <person name="Liu X."/>
            <person name="Liu J."/>
            <person name="Liu S."/>
            <person name="Lokyitsang T."/>
            <person name="Lokyitsang Y."/>
            <person name="Lubonja R."/>
            <person name="Lui A."/>
            <person name="MacDonald P."/>
            <person name="Magnisalis V."/>
            <person name="Maru K."/>
            <person name="Matthews C."/>
            <person name="McCusker W."/>
            <person name="McDonough S."/>
            <person name="Mehta T."/>
            <person name="Meldrim J."/>
            <person name="Meneus L."/>
            <person name="Mihai O."/>
            <person name="Mihalev A."/>
            <person name="Mihova T."/>
            <person name="Mittelman R."/>
            <person name="Mlenga V."/>
            <person name="Montmayeur A."/>
            <person name="Mulrain L."/>
            <person name="Navidi A."/>
            <person name="Naylor J."/>
            <person name="Negash T."/>
            <person name="Nguyen T."/>
            <person name="Nguyen N."/>
            <person name="Nicol R."/>
            <person name="Norbu C."/>
            <person name="Norbu N."/>
            <person name="Novod N."/>
            <person name="O'Neill B."/>
            <person name="Osman S."/>
            <person name="Markiewicz E."/>
            <person name="Oyono O.L."/>
            <person name="Patti C."/>
            <person name="Phunkhang P."/>
            <person name="Pierre F."/>
            <person name="Priest M."/>
            <person name="Raghuraman S."/>
            <person name="Rege F."/>
            <person name="Reyes R."/>
            <person name="Rise C."/>
            <person name="Rogov P."/>
            <person name="Ross K."/>
            <person name="Ryan E."/>
            <person name="Settipalli S."/>
            <person name="Shea T."/>
            <person name="Sherpa N."/>
            <person name="Shi L."/>
            <person name="Shih D."/>
            <person name="Sparrow T."/>
            <person name="Spaulding J."/>
            <person name="Stalker J."/>
            <person name="Stange-Thomann N."/>
            <person name="Stavropoulos S."/>
            <person name="Stone C."/>
            <person name="Strader C."/>
            <person name="Tesfaye S."/>
            <person name="Thomson T."/>
            <person name="Thoulutsang Y."/>
            <person name="Thoulutsang D."/>
            <person name="Topham K."/>
            <person name="Topping I."/>
            <person name="Tsamla T."/>
            <person name="Vassiliev H."/>
            <person name="Vo A."/>
            <person name="Wangchuk T."/>
            <person name="Wangdi T."/>
            <person name="Weiand M."/>
            <person name="Wilkinson J."/>
            <person name="Wilson A."/>
            <person name="Yadav S."/>
            <person name="Young G."/>
            <person name="Yu Q."/>
            <person name="Zembek L."/>
            <person name="Zhong D."/>
            <person name="Zimmer A."/>
            <person name="Zwirko Z."/>
            <person name="Jaffe D.B."/>
            <person name="Alvarez P."/>
            <person name="Brockman W."/>
            <person name="Butler J."/>
            <person name="Chin C."/>
            <person name="Gnerre S."/>
            <person name="MacCallum I."/>
            <person name="Graves J.A."/>
            <person name="Ponting C.P."/>
            <person name="Breen M."/>
            <person name="Samollow P.B."/>
            <person name="Lander E.S."/>
            <person name="Lindblad-Toh K."/>
        </authorList>
    </citation>
    <scope>NUCLEOTIDE SEQUENCE [LARGE SCALE GENOMIC DNA]</scope>
</reference>
<evidence type="ECO:0000256" key="4">
    <source>
        <dbReference type="ARBA" id="ARBA00022514"/>
    </source>
</evidence>
<dbReference type="GO" id="GO:0031730">
    <property type="term" value="F:CCR5 chemokine receptor binding"/>
    <property type="evidence" value="ECO:0007669"/>
    <property type="project" value="Ensembl"/>
</dbReference>
<dbReference type="GO" id="GO:0004435">
    <property type="term" value="F:phosphatidylinositol-4,5-bisphosphate phospholipase C activity"/>
    <property type="evidence" value="ECO:0007669"/>
    <property type="project" value="Ensembl"/>
</dbReference>
<dbReference type="InterPro" id="IPR036048">
    <property type="entry name" value="Interleukin_8-like_sf"/>
</dbReference>
<evidence type="ECO:0000256" key="1">
    <source>
        <dbReference type="ARBA" id="ARBA00004613"/>
    </source>
</evidence>
<dbReference type="PANTHER" id="PTHR12015">
    <property type="entry name" value="SMALL INDUCIBLE CYTOKINE A"/>
    <property type="match status" value="1"/>
</dbReference>
<dbReference type="GO" id="GO:0006887">
    <property type="term" value="P:exocytosis"/>
    <property type="evidence" value="ECO:0007669"/>
    <property type="project" value="Ensembl"/>
</dbReference>
<organism evidence="12 13">
    <name type="scientific">Monodelphis domestica</name>
    <name type="common">Gray short-tailed opossum</name>
    <dbReference type="NCBI Taxonomy" id="13616"/>
    <lineage>
        <taxon>Eukaryota</taxon>
        <taxon>Metazoa</taxon>
        <taxon>Chordata</taxon>
        <taxon>Craniata</taxon>
        <taxon>Vertebrata</taxon>
        <taxon>Euteleostomi</taxon>
        <taxon>Mammalia</taxon>
        <taxon>Metatheria</taxon>
        <taxon>Didelphimorphia</taxon>
        <taxon>Didelphidae</taxon>
        <taxon>Monodelphis</taxon>
    </lineage>
</organism>
<dbReference type="GO" id="GO:0046817">
    <property type="term" value="F:chemokine receptor antagonist activity"/>
    <property type="evidence" value="ECO:0007669"/>
    <property type="project" value="Ensembl"/>
</dbReference>
<dbReference type="STRING" id="13616.ENSMODP00000023864"/>
<keyword evidence="13" id="KW-1185">Reference proteome</keyword>
<dbReference type="Pfam" id="PF00048">
    <property type="entry name" value="IL8"/>
    <property type="match status" value="1"/>
</dbReference>
<dbReference type="GO" id="GO:0030335">
    <property type="term" value="P:positive regulation of cell migration"/>
    <property type="evidence" value="ECO:0000318"/>
    <property type="project" value="GO_Central"/>
</dbReference>
<dbReference type="GO" id="GO:0070234">
    <property type="term" value="P:positive regulation of T cell apoptotic process"/>
    <property type="evidence" value="ECO:0007669"/>
    <property type="project" value="Ensembl"/>
</dbReference>
<dbReference type="GO" id="GO:0042119">
    <property type="term" value="P:neutrophil activation"/>
    <property type="evidence" value="ECO:0007669"/>
    <property type="project" value="Ensembl"/>
</dbReference>
<evidence type="ECO:0000259" key="11">
    <source>
        <dbReference type="SMART" id="SM00199"/>
    </source>
</evidence>
<evidence type="ECO:0000313" key="13">
    <source>
        <dbReference type="Proteomes" id="UP000002280"/>
    </source>
</evidence>
<dbReference type="FunFam" id="2.40.50.40:FF:000002">
    <property type="entry name" value="C-C motif chemokine"/>
    <property type="match status" value="1"/>
</dbReference>
<gene>
    <name evidence="12" type="primary">CCL5</name>
</gene>
<dbReference type="GO" id="GO:0044344">
    <property type="term" value="P:cellular response to fibroblast growth factor stimulus"/>
    <property type="evidence" value="ECO:0007669"/>
    <property type="project" value="Ensembl"/>
</dbReference>
<dbReference type="GO" id="GO:0045745">
    <property type="term" value="P:positive regulation of G protein-coupled receptor signaling pathway"/>
    <property type="evidence" value="ECO:0007669"/>
    <property type="project" value="Ensembl"/>
</dbReference>
<dbReference type="GO" id="GO:0098586">
    <property type="term" value="P:cellular response to virus"/>
    <property type="evidence" value="ECO:0007669"/>
    <property type="project" value="Ensembl"/>
</dbReference>
<dbReference type="PANTHER" id="PTHR12015:SF170">
    <property type="entry name" value="C-C MOTIF CHEMOKINE 5"/>
    <property type="match status" value="1"/>
</dbReference>
<dbReference type="GO" id="GO:0031583">
    <property type="term" value="P:phospholipase D-activating G protein-coupled receptor signaling pathway"/>
    <property type="evidence" value="ECO:0007669"/>
    <property type="project" value="Ensembl"/>
</dbReference>
<dbReference type="OMA" id="HIQEYFY"/>
<dbReference type="InterPro" id="IPR001811">
    <property type="entry name" value="Chemokine_IL8-like_dom"/>
</dbReference>
<feature type="chain" id="PRO_5003351700" description="C-C motif chemokine 5" evidence="10">
    <location>
        <begin position="22"/>
        <end position="91"/>
    </location>
</feature>
<dbReference type="GO" id="GO:0042102">
    <property type="term" value="P:positive regulation of T cell proliferation"/>
    <property type="evidence" value="ECO:0007669"/>
    <property type="project" value="Ensembl"/>
</dbReference>
<reference evidence="12" key="2">
    <citation type="submission" date="2025-08" db="UniProtKB">
        <authorList>
            <consortium name="Ensembl"/>
        </authorList>
    </citation>
    <scope>IDENTIFICATION</scope>
</reference>
<keyword evidence="5" id="KW-0964">Secreted</keyword>
<dbReference type="GO" id="GO:0070233">
    <property type="term" value="P:negative regulation of T cell apoptotic process"/>
    <property type="evidence" value="ECO:0007669"/>
    <property type="project" value="Ensembl"/>
</dbReference>
<dbReference type="Gene3D" id="2.40.50.40">
    <property type="match status" value="1"/>
</dbReference>
<dbReference type="GO" id="GO:0034112">
    <property type="term" value="P:positive regulation of homotypic cell-cell adhesion"/>
    <property type="evidence" value="ECO:0007669"/>
    <property type="project" value="Ensembl"/>
</dbReference>
<evidence type="ECO:0000256" key="7">
    <source>
        <dbReference type="ARBA" id="ARBA00040713"/>
    </source>
</evidence>
<dbReference type="GO" id="GO:0043922">
    <property type="term" value="P:host-mediated suppression of viral transcription"/>
    <property type="evidence" value="ECO:0007669"/>
    <property type="project" value="Ensembl"/>
</dbReference>
<dbReference type="GO" id="GO:0033634">
    <property type="term" value="P:positive regulation of cell-cell adhesion mediated by integrin"/>
    <property type="evidence" value="ECO:0007669"/>
    <property type="project" value="Ensembl"/>
</dbReference>
<dbReference type="GO" id="GO:0051928">
    <property type="term" value="P:positive regulation of calcium ion transport"/>
    <property type="evidence" value="ECO:0007669"/>
    <property type="project" value="Ensembl"/>
</dbReference>
<keyword evidence="10" id="KW-0732">Signal</keyword>
<feature type="domain" description="Chemokine interleukin-8-like" evidence="11">
    <location>
        <begin position="30"/>
        <end position="88"/>
    </location>
</feature>
<dbReference type="GO" id="GO:0006874">
    <property type="term" value="P:intracellular calcium ion homeostasis"/>
    <property type="evidence" value="ECO:0007669"/>
    <property type="project" value="Ensembl"/>
</dbReference>
<dbReference type="GO" id="GO:0006954">
    <property type="term" value="P:inflammatory response"/>
    <property type="evidence" value="ECO:0000318"/>
    <property type="project" value="GO_Central"/>
</dbReference>
<dbReference type="OrthoDB" id="8900217at2759"/>
<dbReference type="GO" id="GO:0008009">
    <property type="term" value="F:chemokine activity"/>
    <property type="evidence" value="ECO:0000318"/>
    <property type="project" value="GO_Central"/>
</dbReference>
<dbReference type="GO" id="GO:2000110">
    <property type="term" value="P:negative regulation of macrophage apoptotic process"/>
    <property type="evidence" value="ECO:0007669"/>
    <property type="project" value="Ensembl"/>
</dbReference>
<evidence type="ECO:0000313" key="12">
    <source>
        <dbReference type="Ensembl" id="ENSMODP00000023864.2"/>
    </source>
</evidence>
<dbReference type="eggNOG" id="ENOG502S8D1">
    <property type="taxonomic scope" value="Eukaryota"/>
</dbReference>
<dbReference type="Proteomes" id="UP000002280">
    <property type="component" value="Chromosome 2"/>
</dbReference>
<evidence type="ECO:0000256" key="6">
    <source>
        <dbReference type="ARBA" id="ARBA00023198"/>
    </source>
</evidence>
<dbReference type="GO" id="GO:0030298">
    <property type="term" value="F:receptor signaling protein tyrosine kinase activator activity"/>
    <property type="evidence" value="ECO:0007669"/>
    <property type="project" value="Ensembl"/>
</dbReference>
<dbReference type="HOGENOM" id="CLU_141716_4_0_1"/>
<dbReference type="GO" id="GO:0048020">
    <property type="term" value="F:CCR chemokine receptor binding"/>
    <property type="evidence" value="ECO:0000318"/>
    <property type="project" value="GO_Central"/>
</dbReference>
<evidence type="ECO:0000256" key="3">
    <source>
        <dbReference type="ARBA" id="ARBA00022500"/>
    </source>
</evidence>
<dbReference type="GO" id="GO:0042056">
    <property type="term" value="F:chemoattractant activity"/>
    <property type="evidence" value="ECO:0007669"/>
    <property type="project" value="Ensembl"/>
</dbReference>
<dbReference type="GO" id="GO:0071347">
    <property type="term" value="P:cellular response to interleukin-1"/>
    <property type="evidence" value="ECO:0007669"/>
    <property type="project" value="Ensembl"/>
</dbReference>
<dbReference type="GO" id="GO:0150078">
    <property type="term" value="P:positive regulation of neuroinflammatory response"/>
    <property type="evidence" value="ECO:0007669"/>
    <property type="project" value="Ensembl"/>
</dbReference>
<keyword evidence="3" id="KW-0145">Chemotaxis</keyword>
<dbReference type="GO" id="GO:0071346">
    <property type="term" value="P:cellular response to type II interferon"/>
    <property type="evidence" value="ECO:0007669"/>
    <property type="project" value="Ensembl"/>
</dbReference>
<dbReference type="GO" id="GO:0031726">
    <property type="term" value="F:CCR1 chemokine receptor binding"/>
    <property type="evidence" value="ECO:0007669"/>
    <property type="project" value="Ensembl"/>
</dbReference>
<sequence length="91" mass="10293">MRASAVEISIFLVLGTLYCLASSSPYASDTTPCCFTFSTRPPPLVHIREYFYTSSRCGNLGVVFITRKNRQLCANPEKKWVRSYINSLEMS</sequence>
<dbReference type="GO" id="GO:0010759">
    <property type="term" value="P:positive regulation of macrophage chemotaxis"/>
    <property type="evidence" value="ECO:0007669"/>
    <property type="project" value="Ensembl"/>
</dbReference>
<dbReference type="GO" id="GO:0006816">
    <property type="term" value="P:calcium ion transport"/>
    <property type="evidence" value="ECO:0007669"/>
    <property type="project" value="Ensembl"/>
</dbReference>
<dbReference type="GO" id="GO:1904894">
    <property type="term" value="P:positive regulation of receptor signaling pathway via STAT"/>
    <property type="evidence" value="ECO:0007669"/>
    <property type="project" value="Ensembl"/>
</dbReference>
<dbReference type="GO" id="GO:0048661">
    <property type="term" value="P:positive regulation of smooth muscle cell proliferation"/>
    <property type="evidence" value="ECO:0007669"/>
    <property type="project" value="Ensembl"/>
</dbReference>
<dbReference type="GO" id="GO:0071356">
    <property type="term" value="P:cellular response to tumor necrosis factor"/>
    <property type="evidence" value="ECO:0007669"/>
    <property type="project" value="Ensembl"/>
</dbReference>
<dbReference type="AlphaFoldDB" id="F7EV62"/>
<dbReference type="GO" id="GO:0032008">
    <property type="term" value="P:positive regulation of TOR signaling"/>
    <property type="evidence" value="ECO:0007669"/>
    <property type="project" value="Ensembl"/>
</dbReference>
<evidence type="ECO:0000256" key="5">
    <source>
        <dbReference type="ARBA" id="ARBA00022525"/>
    </source>
</evidence>
<name>F7EV62_MONDO</name>
<dbReference type="SUPFAM" id="SSF54117">
    <property type="entry name" value="Interleukin 8-like chemokines"/>
    <property type="match status" value="1"/>
</dbReference>
<dbReference type="FunCoup" id="F7EV62">
    <property type="interactions" value="386"/>
</dbReference>
<comment type="subcellular location">
    <subcellularLocation>
        <location evidence="1">Secreted</location>
    </subcellularLocation>
</comment>
<reference evidence="12" key="3">
    <citation type="submission" date="2025-09" db="UniProtKB">
        <authorList>
            <consortium name="Ensembl"/>
        </authorList>
    </citation>
    <scope>IDENTIFICATION</scope>
</reference>
<dbReference type="Bgee" id="ENSMODG00000019121">
    <property type="expression patterns" value="Expressed in blood and 13 other cell types or tissues"/>
</dbReference>
<dbReference type="GO" id="GO:0050796">
    <property type="term" value="P:regulation of insulin secretion"/>
    <property type="evidence" value="ECO:0007669"/>
    <property type="project" value="Ensembl"/>
</dbReference>
<dbReference type="SMART" id="SM00199">
    <property type="entry name" value="SCY"/>
    <property type="match status" value="1"/>
</dbReference>
<dbReference type="GO" id="GO:0050673">
    <property type="term" value="P:epithelial cell proliferation"/>
    <property type="evidence" value="ECO:0007669"/>
    <property type="project" value="Ensembl"/>
</dbReference>
<proteinExistence type="inferred from homology"/>
<dbReference type="GO" id="GO:0035689">
    <property type="term" value="P:chemokine (C-C motif) ligand 5 signaling pathway"/>
    <property type="evidence" value="ECO:0007669"/>
    <property type="project" value="Ensembl"/>
</dbReference>
<dbReference type="GeneTree" id="ENSGT01100000263482"/>
<dbReference type="GO" id="GO:0090026">
    <property type="term" value="P:positive regulation of monocyte chemotaxis"/>
    <property type="evidence" value="ECO:0007669"/>
    <property type="project" value="Ensembl"/>
</dbReference>
<dbReference type="KEGG" id="mdo:100021011"/>
<feature type="signal peptide" evidence="10">
    <location>
        <begin position="1"/>
        <end position="21"/>
    </location>
</feature>
<dbReference type="GO" id="GO:0042803">
    <property type="term" value="F:protein homodimerization activity"/>
    <property type="evidence" value="ECO:0007669"/>
    <property type="project" value="Ensembl"/>
</dbReference>
<dbReference type="CDD" id="cd00272">
    <property type="entry name" value="Chemokine_CC"/>
    <property type="match status" value="1"/>
</dbReference>
<dbReference type="GeneID" id="100021011"/>
<dbReference type="GO" id="GO:2000503">
    <property type="term" value="P:positive regulation of natural killer cell chemotaxis"/>
    <property type="evidence" value="ECO:0007669"/>
    <property type="project" value="Ensembl"/>
</dbReference>
<protein>
    <recommendedName>
        <fullName evidence="7">C-C motif chemokine 5</fullName>
    </recommendedName>
    <alternativeName>
        <fullName evidence="8">Small-inducible cytokine A5</fullName>
    </alternativeName>
    <alternativeName>
        <fullName evidence="9">T-cell-specific protein RANTES</fullName>
    </alternativeName>
</protein>
<dbReference type="GO" id="GO:0007267">
    <property type="term" value="P:cell-cell signaling"/>
    <property type="evidence" value="ECO:0007669"/>
    <property type="project" value="Ensembl"/>
</dbReference>
<dbReference type="GO" id="GO:0004672">
    <property type="term" value="F:protein kinase activity"/>
    <property type="evidence" value="ECO:0007669"/>
    <property type="project" value="Ensembl"/>
</dbReference>
<dbReference type="InterPro" id="IPR039809">
    <property type="entry name" value="Chemokine_b/g/d"/>
</dbReference>
<dbReference type="GO" id="GO:0070371">
    <property type="term" value="P:ERK1 and ERK2 cascade"/>
    <property type="evidence" value="ECO:0007669"/>
    <property type="project" value="Ensembl"/>
</dbReference>
<dbReference type="InParanoid" id="F7EV62"/>
<dbReference type="GO" id="GO:0014911">
    <property type="term" value="P:positive regulation of smooth muscle cell migration"/>
    <property type="evidence" value="ECO:0007669"/>
    <property type="project" value="Ensembl"/>
</dbReference>
<keyword evidence="4" id="KW-0202">Cytokine</keyword>
<comment type="similarity">
    <text evidence="2">Belongs to the intercrine beta (chemokine CC) family.</text>
</comment>
<dbReference type="GO" id="GO:0005737">
    <property type="term" value="C:cytoplasm"/>
    <property type="evidence" value="ECO:0007669"/>
    <property type="project" value="Ensembl"/>
</dbReference>
<evidence type="ECO:0000256" key="9">
    <source>
        <dbReference type="ARBA" id="ARBA00042733"/>
    </source>
</evidence>
<evidence type="ECO:0000256" key="10">
    <source>
        <dbReference type="SAM" id="SignalP"/>
    </source>
</evidence>
<dbReference type="GO" id="GO:0051897">
    <property type="term" value="P:positive regulation of phosphatidylinositol 3-kinase/protein kinase B signal transduction"/>
    <property type="evidence" value="ECO:0007669"/>
    <property type="project" value="Ensembl"/>
</dbReference>
<dbReference type="GO" id="GO:0050679">
    <property type="term" value="P:positive regulation of epithelial cell proliferation"/>
    <property type="evidence" value="ECO:0007669"/>
    <property type="project" value="Ensembl"/>
</dbReference>
<dbReference type="GO" id="GO:0010820">
    <property type="term" value="P:positive regulation of T cell chemotaxis"/>
    <property type="evidence" value="ECO:0007669"/>
    <property type="project" value="Ensembl"/>
</dbReference>
<keyword evidence="6" id="KW-0395">Inflammatory response</keyword>